<organism evidence="2 3">
    <name type="scientific">Pelagomonas calceolata</name>
    <dbReference type="NCBI Taxonomy" id="35677"/>
    <lineage>
        <taxon>Eukaryota</taxon>
        <taxon>Sar</taxon>
        <taxon>Stramenopiles</taxon>
        <taxon>Ochrophyta</taxon>
        <taxon>Pelagophyceae</taxon>
        <taxon>Pelagomonadales</taxon>
        <taxon>Pelagomonadaceae</taxon>
        <taxon>Pelagomonas</taxon>
    </lineage>
</organism>
<name>A0A8J2SH93_9STRA</name>
<evidence type="ECO:0000313" key="3">
    <source>
        <dbReference type="Proteomes" id="UP000789595"/>
    </source>
</evidence>
<comment type="caution">
    <text evidence="2">The sequence shown here is derived from an EMBL/GenBank/DDBJ whole genome shotgun (WGS) entry which is preliminary data.</text>
</comment>
<dbReference type="AlphaFoldDB" id="A0A8J2SH93"/>
<gene>
    <name evidence="2" type="ORF">PECAL_3P24930</name>
</gene>
<dbReference type="EMBL" id="CAKKNE010000003">
    <property type="protein sequence ID" value="CAH0372493.1"/>
    <property type="molecule type" value="Genomic_DNA"/>
</dbReference>
<feature type="non-terminal residue" evidence="2">
    <location>
        <position position="560"/>
    </location>
</feature>
<evidence type="ECO:0000256" key="1">
    <source>
        <dbReference type="SAM" id="MobiDB-lite"/>
    </source>
</evidence>
<accession>A0A8J2SH93</accession>
<proteinExistence type="predicted"/>
<sequence>MAAQATAVVGVALQLDVPSLNEPLLAFLATRAGITALCAAIVSRQQRASAAALARSARAARLLVGDADDAAGAAGVAKCLDDALHQLAAARLLDALDAATPRAFARHAAYALVRLFRGKPDAVYEAALDGDDGSDGDESDGGAPRAPPRLARLLDAAPEVFVELAGGGVPAEARPEDAPPHPPAAPSPEARWKFCIALARWRCLRSLAERCVCGGDGAGRAAADACRLFAECVEAAARDVKCGEVLLRGLPGVEAPLLALLEAPDAPPRARVAAAAALAAACRAGAAPDRGAPGLALEAPKTTGGIDAARSAFLASASPVIARRAARALIECDSPLLRVHLATTLAACVAAAPTAALGEIPRGAWRDVADRFVAGRDGDVFLRIAFKLLAAALVAGHAPTDRTLVVDCDVGARCAASPDDPFRLALCDVLRLRCASLPRDAPLRRLLAASAPWRAAQKAIRAAARAENARQPRGAPQLAAPRVDGLFGLLDPGAPAPVGGFDGDDVDTLLDERVDLGSPYAAARGFGGVEPSLSEFGLKYDDIRIESDADYAKALDRLQQ</sequence>
<protein>
    <submittedName>
        <fullName evidence="2">Uncharacterized protein</fullName>
    </submittedName>
</protein>
<keyword evidence="3" id="KW-1185">Reference proteome</keyword>
<dbReference type="Proteomes" id="UP000789595">
    <property type="component" value="Unassembled WGS sequence"/>
</dbReference>
<dbReference type="OrthoDB" id="425749at2759"/>
<feature type="region of interest" description="Disordered" evidence="1">
    <location>
        <begin position="127"/>
        <end position="148"/>
    </location>
</feature>
<evidence type="ECO:0000313" key="2">
    <source>
        <dbReference type="EMBL" id="CAH0372493.1"/>
    </source>
</evidence>
<feature type="compositionally biased region" description="Acidic residues" evidence="1">
    <location>
        <begin position="128"/>
        <end position="140"/>
    </location>
</feature>
<reference evidence="2" key="1">
    <citation type="submission" date="2021-11" db="EMBL/GenBank/DDBJ databases">
        <authorList>
            <consortium name="Genoscope - CEA"/>
            <person name="William W."/>
        </authorList>
    </citation>
    <scope>NUCLEOTIDE SEQUENCE</scope>
</reference>